<evidence type="ECO:0000259" key="6">
    <source>
        <dbReference type="PROSITE" id="PS01124"/>
    </source>
</evidence>
<dbReference type="PANTHER" id="PTHR43280">
    <property type="entry name" value="ARAC-FAMILY TRANSCRIPTIONAL REGULATOR"/>
    <property type="match status" value="1"/>
</dbReference>
<dbReference type="PRINTS" id="PR00032">
    <property type="entry name" value="HTHARAC"/>
</dbReference>
<feature type="region of interest" description="Disordered" evidence="5">
    <location>
        <begin position="166"/>
        <end position="185"/>
    </location>
</feature>
<dbReference type="HOGENOM" id="CLU_000445_5_1_10"/>
<evidence type="ECO:0000256" key="1">
    <source>
        <dbReference type="ARBA" id="ARBA00023015"/>
    </source>
</evidence>
<dbReference type="PROSITE" id="PS50110">
    <property type="entry name" value="RESPONSE_REGULATORY"/>
    <property type="match status" value="1"/>
</dbReference>
<dbReference type="Pfam" id="PF12833">
    <property type="entry name" value="HTH_18"/>
    <property type="match status" value="1"/>
</dbReference>
<dbReference type="InterPro" id="IPR001789">
    <property type="entry name" value="Sig_transdc_resp-reg_receiver"/>
</dbReference>
<keyword evidence="3" id="KW-0804">Transcription</keyword>
<dbReference type="PANTHER" id="PTHR43280:SF2">
    <property type="entry name" value="HTH-TYPE TRANSCRIPTIONAL REGULATOR EXSA"/>
    <property type="match status" value="1"/>
</dbReference>
<keyword evidence="2" id="KW-0238">DNA-binding</keyword>
<dbReference type="PROSITE" id="PS00041">
    <property type="entry name" value="HTH_ARAC_FAMILY_1"/>
    <property type="match status" value="1"/>
</dbReference>
<gene>
    <name evidence="8" type="ORF">HMPREF1074_04258</name>
</gene>
<evidence type="ECO:0000256" key="3">
    <source>
        <dbReference type="ARBA" id="ARBA00023163"/>
    </source>
</evidence>
<proteinExistence type="predicted"/>
<dbReference type="SUPFAM" id="SSF46689">
    <property type="entry name" value="Homeodomain-like"/>
    <property type="match status" value="1"/>
</dbReference>
<dbReference type="EMBL" id="AGXE01000029">
    <property type="protein sequence ID" value="EIY84303.1"/>
    <property type="molecule type" value="Genomic_DNA"/>
</dbReference>
<sequence length="185" mass="20940">MNNEKDILSGLQIGADEYVVKPFNIGILKANVANLLANRALLRSKFANLDLNDEENDEDCINCSQDIDWKFIANVKKNVEDNIDNPALTVDVLCSLMGMSRTSFYNKLRALTDQAPGDYIRLIRLKRAVQLLKEDTHSITEIAEMTGFSDAKYFREVFKKHFNVSPSQYGKEKKTASKEGGEKKE</sequence>
<feature type="compositionally biased region" description="Basic and acidic residues" evidence="5">
    <location>
        <begin position="170"/>
        <end position="185"/>
    </location>
</feature>
<dbReference type="InterPro" id="IPR018060">
    <property type="entry name" value="HTH_AraC"/>
</dbReference>
<dbReference type="SUPFAM" id="SSF52172">
    <property type="entry name" value="CheY-like"/>
    <property type="match status" value="1"/>
</dbReference>
<accession>I9UPB0</accession>
<feature type="domain" description="Response regulatory" evidence="7">
    <location>
        <begin position="1"/>
        <end position="36"/>
    </location>
</feature>
<name>I9UPB0_9BACE</name>
<dbReference type="PATRIC" id="fig|997892.3.peg.4361"/>
<evidence type="ECO:0000256" key="2">
    <source>
        <dbReference type="ARBA" id="ARBA00023125"/>
    </source>
</evidence>
<dbReference type="Gene3D" id="1.10.10.60">
    <property type="entry name" value="Homeodomain-like"/>
    <property type="match status" value="2"/>
</dbReference>
<dbReference type="PROSITE" id="PS01124">
    <property type="entry name" value="HTH_ARAC_FAMILY_2"/>
    <property type="match status" value="1"/>
</dbReference>
<dbReference type="Gene3D" id="6.10.250.690">
    <property type="match status" value="1"/>
</dbReference>
<evidence type="ECO:0000259" key="7">
    <source>
        <dbReference type="PROSITE" id="PS50110"/>
    </source>
</evidence>
<comment type="caution">
    <text evidence="8">The sequence shown here is derived from an EMBL/GenBank/DDBJ whole genome shotgun (WGS) entry which is preliminary data.</text>
</comment>
<organism evidence="8 9">
    <name type="scientific">Bacteroides xylanisolvens CL03T12C04</name>
    <dbReference type="NCBI Taxonomy" id="997892"/>
    <lineage>
        <taxon>Bacteria</taxon>
        <taxon>Pseudomonadati</taxon>
        <taxon>Bacteroidota</taxon>
        <taxon>Bacteroidia</taxon>
        <taxon>Bacteroidales</taxon>
        <taxon>Bacteroidaceae</taxon>
        <taxon>Bacteroides</taxon>
    </lineage>
</organism>
<evidence type="ECO:0008006" key="10">
    <source>
        <dbReference type="Google" id="ProtNLM"/>
    </source>
</evidence>
<dbReference type="SMART" id="SM00342">
    <property type="entry name" value="HTH_ARAC"/>
    <property type="match status" value="1"/>
</dbReference>
<evidence type="ECO:0000313" key="9">
    <source>
        <dbReference type="Proteomes" id="UP000003566"/>
    </source>
</evidence>
<dbReference type="GO" id="GO:0000160">
    <property type="term" value="P:phosphorelay signal transduction system"/>
    <property type="evidence" value="ECO:0007669"/>
    <property type="project" value="InterPro"/>
</dbReference>
<dbReference type="GO" id="GO:0003700">
    <property type="term" value="F:DNA-binding transcription factor activity"/>
    <property type="evidence" value="ECO:0007669"/>
    <property type="project" value="InterPro"/>
</dbReference>
<evidence type="ECO:0000256" key="5">
    <source>
        <dbReference type="SAM" id="MobiDB-lite"/>
    </source>
</evidence>
<dbReference type="InterPro" id="IPR009057">
    <property type="entry name" value="Homeodomain-like_sf"/>
</dbReference>
<dbReference type="GO" id="GO:0043565">
    <property type="term" value="F:sequence-specific DNA binding"/>
    <property type="evidence" value="ECO:0007669"/>
    <property type="project" value="InterPro"/>
</dbReference>
<dbReference type="AlphaFoldDB" id="I9UPB0"/>
<feature type="domain" description="HTH araC/xylS-type" evidence="6">
    <location>
        <begin position="73"/>
        <end position="172"/>
    </location>
</feature>
<dbReference type="FunFam" id="1.10.10.60:FF:000284">
    <property type="entry name" value="Two-component system sensor histidine kinase/response regulator"/>
    <property type="match status" value="1"/>
</dbReference>
<protein>
    <recommendedName>
        <fullName evidence="10">HTH araC/xylS-type domain-containing protein</fullName>
    </recommendedName>
</protein>
<dbReference type="InterPro" id="IPR018062">
    <property type="entry name" value="HTH_AraC-typ_CS"/>
</dbReference>
<evidence type="ECO:0000313" key="8">
    <source>
        <dbReference type="EMBL" id="EIY84303.1"/>
    </source>
</evidence>
<comment type="caution">
    <text evidence="4">Lacks conserved residue(s) required for the propagation of feature annotation.</text>
</comment>
<dbReference type="Proteomes" id="UP000003566">
    <property type="component" value="Unassembled WGS sequence"/>
</dbReference>
<keyword evidence="1" id="KW-0805">Transcription regulation</keyword>
<dbReference type="InterPro" id="IPR011006">
    <property type="entry name" value="CheY-like_superfamily"/>
</dbReference>
<evidence type="ECO:0000256" key="4">
    <source>
        <dbReference type="PROSITE-ProRule" id="PRU00169"/>
    </source>
</evidence>
<reference evidence="8 9" key="1">
    <citation type="submission" date="2012-02" db="EMBL/GenBank/DDBJ databases">
        <title>The Genome Sequence of Bacteroides xylanisolvens CL03T12C04.</title>
        <authorList>
            <consortium name="The Broad Institute Genome Sequencing Platform"/>
            <person name="Earl A."/>
            <person name="Ward D."/>
            <person name="Feldgarden M."/>
            <person name="Gevers D."/>
            <person name="Zitomersky N.L."/>
            <person name="Coyne M.J."/>
            <person name="Comstock L.E."/>
            <person name="Young S.K."/>
            <person name="Zeng Q."/>
            <person name="Gargeya S."/>
            <person name="Fitzgerald M."/>
            <person name="Haas B."/>
            <person name="Abouelleil A."/>
            <person name="Alvarado L."/>
            <person name="Arachchi H.M."/>
            <person name="Berlin A."/>
            <person name="Chapman S.B."/>
            <person name="Gearin G."/>
            <person name="Goldberg J."/>
            <person name="Griggs A."/>
            <person name="Gujja S."/>
            <person name="Hansen M."/>
            <person name="Heiman D."/>
            <person name="Howarth C."/>
            <person name="Larimer J."/>
            <person name="Lui A."/>
            <person name="MacDonald P.J.P."/>
            <person name="McCowen C."/>
            <person name="Montmayeur A."/>
            <person name="Murphy C."/>
            <person name="Neiman D."/>
            <person name="Pearson M."/>
            <person name="Priest M."/>
            <person name="Roberts A."/>
            <person name="Saif S."/>
            <person name="Shea T."/>
            <person name="Sisk P."/>
            <person name="Stolte C."/>
            <person name="Sykes S."/>
            <person name="Wortman J."/>
            <person name="Nusbaum C."/>
            <person name="Birren B."/>
        </authorList>
    </citation>
    <scope>NUCLEOTIDE SEQUENCE [LARGE SCALE GENOMIC DNA]</scope>
    <source>
        <strain evidence="8 9">CL03T12C04</strain>
    </source>
</reference>
<dbReference type="InterPro" id="IPR020449">
    <property type="entry name" value="Tscrpt_reg_AraC-type_HTH"/>
</dbReference>